<evidence type="ECO:0000259" key="2">
    <source>
        <dbReference type="Pfam" id="PF13581"/>
    </source>
</evidence>
<dbReference type="Proteomes" id="UP000419138">
    <property type="component" value="Unassembled WGS sequence"/>
</dbReference>
<dbReference type="Gene3D" id="3.30.565.10">
    <property type="entry name" value="Histidine kinase-like ATPase, C-terminal domain"/>
    <property type="match status" value="1"/>
</dbReference>
<name>A0A646KGY1_STRJU</name>
<dbReference type="SUPFAM" id="SSF55874">
    <property type="entry name" value="ATPase domain of HSP90 chaperone/DNA topoisomerase II/histidine kinase"/>
    <property type="match status" value="1"/>
</dbReference>
<sequence>MTRRSAAAARSHTRAHLTAWEWAGDTGDATLIVSELVTNAVRHSARPGRELRLKLTLLESGELLIDVSDPVAAFPGFGRAVEPEESEERGRGLLVVQGLGARLSWSAGPDIGKTVRAALAAR</sequence>
<reference evidence="3 4" key="1">
    <citation type="submission" date="2019-05" db="EMBL/GenBank/DDBJ databases">
        <title>Comparative genomics and metabolomics analyses of clavulanic acid producing Streptomyces species provides insight into specialized metabolism and evolution of beta-lactam biosynthetic gene clusters.</title>
        <authorList>
            <person name="Moore M.A."/>
            <person name="Cruz-Morales P."/>
            <person name="Barona Gomez F."/>
            <person name="Kapil T."/>
        </authorList>
    </citation>
    <scope>NUCLEOTIDE SEQUENCE [LARGE SCALE GENOMIC DNA]</scope>
    <source>
        <strain evidence="3 4">NRRL 5741</strain>
    </source>
</reference>
<keyword evidence="1" id="KW-0723">Serine/threonine-protein kinase</keyword>
<dbReference type="InterPro" id="IPR003594">
    <property type="entry name" value="HATPase_dom"/>
</dbReference>
<keyword evidence="3" id="KW-0547">Nucleotide-binding</keyword>
<evidence type="ECO:0000256" key="1">
    <source>
        <dbReference type="ARBA" id="ARBA00022527"/>
    </source>
</evidence>
<dbReference type="InterPro" id="IPR036890">
    <property type="entry name" value="HATPase_C_sf"/>
</dbReference>
<keyword evidence="1" id="KW-0418">Kinase</keyword>
<feature type="domain" description="Histidine kinase/HSP90-like ATPase" evidence="2">
    <location>
        <begin position="5"/>
        <end position="117"/>
    </location>
</feature>
<keyword evidence="4" id="KW-1185">Reference proteome</keyword>
<organism evidence="3 4">
    <name type="scientific">Streptomyces jumonjinensis</name>
    <dbReference type="NCBI Taxonomy" id="1945"/>
    <lineage>
        <taxon>Bacteria</taxon>
        <taxon>Bacillati</taxon>
        <taxon>Actinomycetota</taxon>
        <taxon>Actinomycetes</taxon>
        <taxon>Kitasatosporales</taxon>
        <taxon>Streptomycetaceae</taxon>
        <taxon>Streptomyces</taxon>
    </lineage>
</organism>
<dbReference type="PANTHER" id="PTHR35526:SF3">
    <property type="entry name" value="ANTI-SIGMA-F FACTOR RSBW"/>
    <property type="match status" value="1"/>
</dbReference>
<evidence type="ECO:0000313" key="3">
    <source>
        <dbReference type="EMBL" id="MQT01321.1"/>
    </source>
</evidence>
<dbReference type="GO" id="GO:0004674">
    <property type="term" value="F:protein serine/threonine kinase activity"/>
    <property type="evidence" value="ECO:0007669"/>
    <property type="project" value="UniProtKB-KW"/>
</dbReference>
<dbReference type="InterPro" id="IPR050267">
    <property type="entry name" value="Anti-sigma-factor_SerPK"/>
</dbReference>
<evidence type="ECO:0000313" key="4">
    <source>
        <dbReference type="Proteomes" id="UP000419138"/>
    </source>
</evidence>
<dbReference type="Pfam" id="PF13581">
    <property type="entry name" value="HATPase_c_2"/>
    <property type="match status" value="1"/>
</dbReference>
<dbReference type="OrthoDB" id="4324295at2"/>
<dbReference type="CDD" id="cd16936">
    <property type="entry name" value="HATPase_RsbW-like"/>
    <property type="match status" value="1"/>
</dbReference>
<accession>A0A646KGY1</accession>
<keyword evidence="1" id="KW-0808">Transferase</keyword>
<dbReference type="EMBL" id="VCLA01000120">
    <property type="protein sequence ID" value="MQT01321.1"/>
    <property type="molecule type" value="Genomic_DNA"/>
</dbReference>
<gene>
    <name evidence="3" type="ORF">FF041_14140</name>
</gene>
<comment type="caution">
    <text evidence="3">The sequence shown here is derived from an EMBL/GenBank/DDBJ whole genome shotgun (WGS) entry which is preliminary data.</text>
</comment>
<dbReference type="AlphaFoldDB" id="A0A646KGY1"/>
<dbReference type="PANTHER" id="PTHR35526">
    <property type="entry name" value="ANTI-SIGMA-F FACTOR RSBW-RELATED"/>
    <property type="match status" value="1"/>
</dbReference>
<dbReference type="GO" id="GO:0005524">
    <property type="term" value="F:ATP binding"/>
    <property type="evidence" value="ECO:0007669"/>
    <property type="project" value="UniProtKB-KW"/>
</dbReference>
<keyword evidence="3" id="KW-0067">ATP-binding</keyword>
<protein>
    <submittedName>
        <fullName evidence="3">ATP-binding protein</fullName>
    </submittedName>
</protein>
<proteinExistence type="predicted"/>